<feature type="compositionally biased region" description="Low complexity" evidence="6">
    <location>
        <begin position="335"/>
        <end position="345"/>
    </location>
</feature>
<reference evidence="10" key="1">
    <citation type="submission" date="2016-06" db="UniProtKB">
        <authorList>
            <consortium name="WormBaseParasite"/>
        </authorList>
    </citation>
    <scope>IDENTIFICATION</scope>
</reference>
<dbReference type="OrthoDB" id="6780543at2759"/>
<dbReference type="InterPro" id="IPR012974">
    <property type="entry name" value="NOP58/56_N"/>
</dbReference>
<evidence type="ECO:0000259" key="7">
    <source>
        <dbReference type="PROSITE" id="PS51358"/>
    </source>
</evidence>
<feature type="compositionally biased region" description="Basic and acidic residues" evidence="6">
    <location>
        <begin position="439"/>
        <end position="448"/>
    </location>
</feature>
<feature type="compositionally biased region" description="Basic residues" evidence="6">
    <location>
        <begin position="485"/>
        <end position="494"/>
    </location>
</feature>
<feature type="region of interest" description="Disordered" evidence="6">
    <location>
        <begin position="400"/>
        <end position="494"/>
    </location>
</feature>
<dbReference type="Proteomes" id="UP000271098">
    <property type="component" value="Unassembled WGS sequence"/>
</dbReference>
<organism evidence="10">
    <name type="scientific">Gongylonema pulchrum</name>
    <dbReference type="NCBI Taxonomy" id="637853"/>
    <lineage>
        <taxon>Eukaryota</taxon>
        <taxon>Metazoa</taxon>
        <taxon>Ecdysozoa</taxon>
        <taxon>Nematoda</taxon>
        <taxon>Chromadorea</taxon>
        <taxon>Rhabditida</taxon>
        <taxon>Spirurina</taxon>
        <taxon>Spiruromorpha</taxon>
        <taxon>Spiruroidea</taxon>
        <taxon>Gongylonematidae</taxon>
        <taxon>Gongylonema</taxon>
    </lineage>
</organism>
<reference evidence="8 9" key="2">
    <citation type="submission" date="2018-11" db="EMBL/GenBank/DDBJ databases">
        <authorList>
            <consortium name="Pathogen Informatics"/>
        </authorList>
    </citation>
    <scope>NUCLEOTIDE SEQUENCE [LARGE SCALE GENOMIC DNA]</scope>
</reference>
<evidence type="ECO:0000256" key="3">
    <source>
        <dbReference type="ARBA" id="ARBA00022517"/>
    </source>
</evidence>
<evidence type="ECO:0000313" key="8">
    <source>
        <dbReference type="EMBL" id="VDN24015.1"/>
    </source>
</evidence>
<dbReference type="GO" id="GO:0032040">
    <property type="term" value="C:small-subunit processome"/>
    <property type="evidence" value="ECO:0007669"/>
    <property type="project" value="InterPro"/>
</dbReference>
<evidence type="ECO:0000256" key="6">
    <source>
        <dbReference type="SAM" id="MobiDB-lite"/>
    </source>
</evidence>
<keyword evidence="4" id="KW-0539">Nucleus</keyword>
<evidence type="ECO:0000313" key="9">
    <source>
        <dbReference type="Proteomes" id="UP000271098"/>
    </source>
</evidence>
<accession>A0A183E060</accession>
<sequence length="494" mass="55404">MGDVPQFVLFEHADGYYLFRVREFENIGLALTEVQKAVIDVQRFCSAVKMEAFHPFQNTEVALESMTKINEGGLEGYSYHFPELYRIVPEQFNYVKCASLIMNRSNLDEAVIESLKGILDDEEKVAEVEEAARKSMGMDIAEIDLHNINHFTRRINALLAYRVELQNYIKERMHSCAPSLSELIGEQVGARLISHAGSLSNLAKCPASTVQILGAEKALFPNTPKYGLLFHSSYIGRAAAKDKGRISRFLANKCAVASRVDCFADVPVAAFGKHLKQQLEDRLMFLQNGTVPRKNIEVMHDALADAEREKIVILKKRKKEAKKAKKRAAEQQSGLEANENLNKTTETNKDVEGGKSAVEIPKKLEDRLMFLQNGTVPRKNIEVMHDALADAEREKIVKEAKKAKKRAAEQQSGLEANENLNKTTETNKDVEGGKSAVEIPKKNAEESSKKKKKKKKHKEEEAADSFVADNEELVAPVSGEEDKPKKKKRKHSLN</sequence>
<dbReference type="EMBL" id="UYRT01081163">
    <property type="protein sequence ID" value="VDN24015.1"/>
    <property type="molecule type" value="Genomic_DNA"/>
</dbReference>
<gene>
    <name evidence="8" type="ORF">GPUH_LOCUS14351</name>
</gene>
<dbReference type="GO" id="GO:0030515">
    <property type="term" value="F:snoRNA binding"/>
    <property type="evidence" value="ECO:0007669"/>
    <property type="project" value="InterPro"/>
</dbReference>
<comment type="similarity">
    <text evidence="2">Belongs to the NOP5/NOP56 family.</text>
</comment>
<protein>
    <recommendedName>
        <fullName evidence="5">Nucleolar protein 56</fullName>
    </recommendedName>
</protein>
<dbReference type="InterPro" id="IPR036070">
    <property type="entry name" value="Nop_dom_sf"/>
</dbReference>
<dbReference type="AlphaFoldDB" id="A0A183E060"/>
<evidence type="ECO:0000256" key="4">
    <source>
        <dbReference type="ARBA" id="ARBA00023242"/>
    </source>
</evidence>
<keyword evidence="3" id="KW-0690">Ribosome biogenesis</keyword>
<dbReference type="GO" id="GO:0031428">
    <property type="term" value="C:box C/D methylation guide snoRNP complex"/>
    <property type="evidence" value="ECO:0007669"/>
    <property type="project" value="InterPro"/>
</dbReference>
<name>A0A183E060_9BILA</name>
<dbReference type="Pfam" id="PF08156">
    <property type="entry name" value="NOP5NT"/>
    <property type="match status" value="1"/>
</dbReference>
<dbReference type="PROSITE" id="PS51358">
    <property type="entry name" value="NOP"/>
    <property type="match status" value="1"/>
</dbReference>
<evidence type="ECO:0000313" key="10">
    <source>
        <dbReference type="WBParaSite" id="GPUH_0001437001-mRNA-1"/>
    </source>
</evidence>
<dbReference type="Gene3D" id="1.10.246.90">
    <property type="entry name" value="Nop domain"/>
    <property type="match status" value="1"/>
</dbReference>
<dbReference type="PANTHER" id="PTHR10894:SF0">
    <property type="entry name" value="NUCLEOLAR PROTEIN 56"/>
    <property type="match status" value="1"/>
</dbReference>
<dbReference type="SUPFAM" id="SSF89124">
    <property type="entry name" value="Nop domain"/>
    <property type="match status" value="1"/>
</dbReference>
<feature type="compositionally biased region" description="Low complexity" evidence="6">
    <location>
        <begin position="414"/>
        <end position="424"/>
    </location>
</feature>
<dbReference type="PANTHER" id="PTHR10894">
    <property type="entry name" value="NUCLEOLAR PROTEIN 5 NUCLEOLAR PROTEIN NOP5 NOP58"/>
    <property type="match status" value="1"/>
</dbReference>
<dbReference type="FunFam" id="1.10.246.90:FF:000001">
    <property type="entry name" value="Nucleolar protein 56"/>
    <property type="match status" value="1"/>
</dbReference>
<evidence type="ECO:0000256" key="5">
    <source>
        <dbReference type="ARBA" id="ARBA00040742"/>
    </source>
</evidence>
<comment type="subcellular location">
    <subcellularLocation>
        <location evidence="1">Nucleus</location>
        <location evidence="1">Nucleolus</location>
    </subcellularLocation>
</comment>
<dbReference type="InterPro" id="IPR002687">
    <property type="entry name" value="Nop_dom"/>
</dbReference>
<dbReference type="WBParaSite" id="GPUH_0001437001-mRNA-1">
    <property type="protein sequence ID" value="GPUH_0001437001-mRNA-1"/>
    <property type="gene ID" value="GPUH_0001437001"/>
</dbReference>
<proteinExistence type="inferred from homology"/>
<dbReference type="GO" id="GO:0042254">
    <property type="term" value="P:ribosome biogenesis"/>
    <property type="evidence" value="ECO:0007669"/>
    <property type="project" value="UniProtKB-KW"/>
</dbReference>
<keyword evidence="9" id="KW-1185">Reference proteome</keyword>
<evidence type="ECO:0000256" key="2">
    <source>
        <dbReference type="ARBA" id="ARBA00009211"/>
    </source>
</evidence>
<feature type="domain" description="Nop" evidence="7">
    <location>
        <begin position="176"/>
        <end position="288"/>
    </location>
</feature>
<feature type="region of interest" description="Disordered" evidence="6">
    <location>
        <begin position="323"/>
        <end position="357"/>
    </location>
</feature>
<evidence type="ECO:0000256" key="1">
    <source>
        <dbReference type="ARBA" id="ARBA00004604"/>
    </source>
</evidence>
<dbReference type="InterPro" id="IPR042239">
    <property type="entry name" value="Nop_C"/>
</dbReference>
<dbReference type="Pfam" id="PF01798">
    <property type="entry name" value="Nop"/>
    <property type="match status" value="1"/>
</dbReference>
<dbReference type="Gene3D" id="1.10.287.4070">
    <property type="match status" value="1"/>
</dbReference>
<dbReference type="InterPro" id="IPR045056">
    <property type="entry name" value="Nop56/Nop58"/>
</dbReference>